<protein>
    <submittedName>
        <fullName evidence="1">(Perigord truffle) hypothetical protein</fullName>
    </submittedName>
</protein>
<keyword evidence="2" id="KW-1185">Reference proteome</keyword>
<reference evidence="1 2" key="1">
    <citation type="journal article" date="2010" name="Nature">
        <title>Perigord black truffle genome uncovers evolutionary origins and mechanisms of symbiosis.</title>
        <authorList>
            <person name="Martin F."/>
            <person name="Kohler A."/>
            <person name="Murat C."/>
            <person name="Balestrini R."/>
            <person name="Coutinho P.M."/>
            <person name="Jaillon O."/>
            <person name="Montanini B."/>
            <person name="Morin E."/>
            <person name="Noel B."/>
            <person name="Percudani R."/>
            <person name="Porcel B."/>
            <person name="Rubini A."/>
            <person name="Amicucci A."/>
            <person name="Amselem J."/>
            <person name="Anthouard V."/>
            <person name="Arcioni S."/>
            <person name="Artiguenave F."/>
            <person name="Aury J.M."/>
            <person name="Ballario P."/>
            <person name="Bolchi A."/>
            <person name="Brenna A."/>
            <person name="Brun A."/>
            <person name="Buee M."/>
            <person name="Cantarel B."/>
            <person name="Chevalier G."/>
            <person name="Couloux A."/>
            <person name="Da Silva C."/>
            <person name="Denoeud F."/>
            <person name="Duplessis S."/>
            <person name="Ghignone S."/>
            <person name="Hilselberger B."/>
            <person name="Iotti M."/>
            <person name="Marcais B."/>
            <person name="Mello A."/>
            <person name="Miranda M."/>
            <person name="Pacioni G."/>
            <person name="Quesneville H."/>
            <person name="Riccioni C."/>
            <person name="Ruotolo R."/>
            <person name="Splivallo R."/>
            <person name="Stocchi V."/>
            <person name="Tisserant E."/>
            <person name="Viscomi A.R."/>
            <person name="Zambonelli A."/>
            <person name="Zampieri E."/>
            <person name="Henrissat B."/>
            <person name="Lebrun M.H."/>
            <person name="Paolocci F."/>
            <person name="Bonfante P."/>
            <person name="Ottonello S."/>
            <person name="Wincker P."/>
        </authorList>
    </citation>
    <scope>NUCLEOTIDE SEQUENCE [LARGE SCALE GENOMIC DNA]</scope>
    <source>
        <strain evidence="1 2">Mel28</strain>
    </source>
</reference>
<name>D5GD84_TUBMM</name>
<dbReference type="InParanoid" id="D5GD84"/>
<gene>
    <name evidence="1" type="ORF">GSTUM_00006089001</name>
</gene>
<dbReference type="HOGENOM" id="CLU_2689593_0_0_1"/>
<accession>D5GD84</accession>
<sequence>MEWNGMPYHTGVCIIGTCGYEEYHTERYCAVRVLGAGQWGNGATPSQRISIQKTNDQASPRCHSLPLVFSPSLS</sequence>
<dbReference type="RefSeq" id="XP_002838286.1">
    <property type="nucleotide sequence ID" value="XM_002838240.1"/>
</dbReference>
<evidence type="ECO:0000313" key="2">
    <source>
        <dbReference type="Proteomes" id="UP000006911"/>
    </source>
</evidence>
<proteinExistence type="predicted"/>
<dbReference type="EMBL" id="FN430142">
    <property type="protein sequence ID" value="CAZ82477.1"/>
    <property type="molecule type" value="Genomic_DNA"/>
</dbReference>
<dbReference type="AlphaFoldDB" id="D5GD84"/>
<dbReference type="GeneID" id="9183941"/>
<dbReference type="Proteomes" id="UP000006911">
    <property type="component" value="Unassembled WGS sequence"/>
</dbReference>
<organism evidence="1 2">
    <name type="scientific">Tuber melanosporum (strain Mel28)</name>
    <name type="common">Perigord black truffle</name>
    <dbReference type="NCBI Taxonomy" id="656061"/>
    <lineage>
        <taxon>Eukaryota</taxon>
        <taxon>Fungi</taxon>
        <taxon>Dikarya</taxon>
        <taxon>Ascomycota</taxon>
        <taxon>Pezizomycotina</taxon>
        <taxon>Pezizomycetes</taxon>
        <taxon>Pezizales</taxon>
        <taxon>Tuberaceae</taxon>
        <taxon>Tuber</taxon>
    </lineage>
</organism>
<dbReference type="KEGG" id="tml:GSTUM_00006089001"/>
<evidence type="ECO:0000313" key="1">
    <source>
        <dbReference type="EMBL" id="CAZ82477.1"/>
    </source>
</evidence>